<organism evidence="2">
    <name type="scientific">bioreactor metagenome</name>
    <dbReference type="NCBI Taxonomy" id="1076179"/>
    <lineage>
        <taxon>unclassified sequences</taxon>
        <taxon>metagenomes</taxon>
        <taxon>ecological metagenomes</taxon>
    </lineage>
</organism>
<name>A0A645C4T9_9ZZZZ</name>
<dbReference type="EMBL" id="VSSQ01024952">
    <property type="protein sequence ID" value="MPM72780.1"/>
    <property type="molecule type" value="Genomic_DNA"/>
</dbReference>
<keyword evidence="1" id="KW-0175">Coiled coil</keyword>
<evidence type="ECO:0000313" key="2">
    <source>
        <dbReference type="EMBL" id="MPM72780.1"/>
    </source>
</evidence>
<comment type="caution">
    <text evidence="2">The sequence shown here is derived from an EMBL/GenBank/DDBJ whole genome shotgun (WGS) entry which is preliminary data.</text>
</comment>
<protein>
    <submittedName>
        <fullName evidence="2">Uncharacterized protein</fullName>
    </submittedName>
</protein>
<feature type="coiled-coil region" evidence="1">
    <location>
        <begin position="19"/>
        <end position="110"/>
    </location>
</feature>
<reference evidence="2" key="1">
    <citation type="submission" date="2019-08" db="EMBL/GenBank/DDBJ databases">
        <authorList>
            <person name="Kucharzyk K."/>
            <person name="Murdoch R.W."/>
            <person name="Higgins S."/>
            <person name="Loffler F."/>
        </authorList>
    </citation>
    <scope>NUCLEOTIDE SEQUENCE</scope>
</reference>
<evidence type="ECO:0000256" key="1">
    <source>
        <dbReference type="SAM" id="Coils"/>
    </source>
</evidence>
<accession>A0A645C4T9</accession>
<dbReference type="AlphaFoldDB" id="A0A645C4T9"/>
<sequence length="328" mass="37691">MEVAKKFDPAPLTEKLDLLQKKKEEIFEKQKEFKSVEDLLDADNSRLGVEALAVKKEILEVENKITDLKKEQARLIQQIPRDKWNSEYSLADNIEKSDMLEKRKRELEEQNSDSFGARGFEDTGNVADYTVEELARYREILAIQQRIAEFKKSVAERTEQMNRRDADYERQKEIRLARRELDWKIDDLKNQGKTTEAKAILDGELAKAREAAATAKATYEELKRNTEGKVLDDFGARMLEKSRAAFEEADRYQEEMEGKVRAEQKDSEKGVKGAKETAISFSAATLAQMVGGATIQEKQLKEQQNIVKKVDDVNTTVKDKKFEIRCIA</sequence>
<proteinExistence type="predicted"/>
<gene>
    <name evidence="2" type="ORF">SDC9_119756</name>
</gene>